<accession>A0A8T0DYB3</accession>
<dbReference type="AlphaFoldDB" id="A0A8T0DYB3"/>
<proteinExistence type="predicted"/>
<evidence type="ECO:0000313" key="2">
    <source>
        <dbReference type="Proteomes" id="UP000807504"/>
    </source>
</evidence>
<reference evidence="1" key="1">
    <citation type="journal article" date="2020" name="bioRxiv">
        <title>Chromosome-level reference genome of the European wasp spider Argiope bruennichi: a resource for studies on range expansion and evolutionary adaptation.</title>
        <authorList>
            <person name="Sheffer M.M."/>
            <person name="Hoppe A."/>
            <person name="Krehenwinkel H."/>
            <person name="Uhl G."/>
            <person name="Kuss A.W."/>
            <person name="Jensen L."/>
            <person name="Jensen C."/>
            <person name="Gillespie R.G."/>
            <person name="Hoff K.J."/>
            <person name="Prost S."/>
        </authorList>
    </citation>
    <scope>NUCLEOTIDE SEQUENCE</scope>
</reference>
<comment type="caution">
    <text evidence="1">The sequence shown here is derived from an EMBL/GenBank/DDBJ whole genome shotgun (WGS) entry which is preliminary data.</text>
</comment>
<name>A0A8T0DYB3_ARGBR</name>
<evidence type="ECO:0000313" key="1">
    <source>
        <dbReference type="EMBL" id="KAF8763482.1"/>
    </source>
</evidence>
<organism evidence="1 2">
    <name type="scientific">Argiope bruennichi</name>
    <name type="common">Wasp spider</name>
    <name type="synonym">Aranea bruennichi</name>
    <dbReference type="NCBI Taxonomy" id="94029"/>
    <lineage>
        <taxon>Eukaryota</taxon>
        <taxon>Metazoa</taxon>
        <taxon>Ecdysozoa</taxon>
        <taxon>Arthropoda</taxon>
        <taxon>Chelicerata</taxon>
        <taxon>Arachnida</taxon>
        <taxon>Araneae</taxon>
        <taxon>Araneomorphae</taxon>
        <taxon>Entelegynae</taxon>
        <taxon>Araneoidea</taxon>
        <taxon>Araneidae</taxon>
        <taxon>Argiope</taxon>
    </lineage>
</organism>
<dbReference type="EMBL" id="JABXBU010002231">
    <property type="protein sequence ID" value="KAF8763482.1"/>
    <property type="molecule type" value="Genomic_DNA"/>
</dbReference>
<dbReference type="Proteomes" id="UP000807504">
    <property type="component" value="Unassembled WGS sequence"/>
</dbReference>
<gene>
    <name evidence="1" type="ORF">HNY73_021666</name>
</gene>
<protein>
    <submittedName>
        <fullName evidence="1">Uncharacterized protein</fullName>
    </submittedName>
</protein>
<keyword evidence="2" id="KW-1185">Reference proteome</keyword>
<reference evidence="1" key="2">
    <citation type="submission" date="2020-06" db="EMBL/GenBank/DDBJ databases">
        <authorList>
            <person name="Sheffer M."/>
        </authorList>
    </citation>
    <scope>NUCLEOTIDE SEQUENCE</scope>
</reference>
<sequence>MQLVRVNYSTKVFYGQCEAFSLKDIFNDSAGNCSTLSTEQDAFSNDASESFSGEVAAFS</sequence>